<evidence type="ECO:0000313" key="3">
    <source>
        <dbReference type="Proteomes" id="UP000799766"/>
    </source>
</evidence>
<feature type="region of interest" description="Disordered" evidence="1">
    <location>
        <begin position="81"/>
        <end position="101"/>
    </location>
</feature>
<gene>
    <name evidence="2" type="ORF">BDY21DRAFT_185086</name>
</gene>
<dbReference type="OrthoDB" id="2932980at2759"/>
<evidence type="ECO:0000313" key="2">
    <source>
        <dbReference type="EMBL" id="KAF2460117.1"/>
    </source>
</evidence>
<accession>A0A6A6P8H6</accession>
<name>A0A6A6P8H6_9PEZI</name>
<dbReference type="Proteomes" id="UP000799766">
    <property type="component" value="Unassembled WGS sequence"/>
</dbReference>
<evidence type="ECO:0000256" key="1">
    <source>
        <dbReference type="SAM" id="MobiDB-lite"/>
    </source>
</evidence>
<organism evidence="2 3">
    <name type="scientific">Lineolata rhizophorae</name>
    <dbReference type="NCBI Taxonomy" id="578093"/>
    <lineage>
        <taxon>Eukaryota</taxon>
        <taxon>Fungi</taxon>
        <taxon>Dikarya</taxon>
        <taxon>Ascomycota</taxon>
        <taxon>Pezizomycotina</taxon>
        <taxon>Dothideomycetes</taxon>
        <taxon>Dothideomycetes incertae sedis</taxon>
        <taxon>Lineolatales</taxon>
        <taxon>Lineolataceae</taxon>
        <taxon>Lineolata</taxon>
    </lineage>
</organism>
<feature type="compositionally biased region" description="Low complexity" evidence="1">
    <location>
        <begin position="144"/>
        <end position="164"/>
    </location>
</feature>
<proteinExistence type="predicted"/>
<dbReference type="InterPro" id="IPR036409">
    <property type="entry name" value="Aldolase_II/adducin_N_sf"/>
</dbReference>
<feature type="region of interest" description="Disordered" evidence="1">
    <location>
        <begin position="144"/>
        <end position="168"/>
    </location>
</feature>
<reference evidence="2" key="1">
    <citation type="journal article" date="2020" name="Stud. Mycol.">
        <title>101 Dothideomycetes genomes: a test case for predicting lifestyles and emergence of pathogens.</title>
        <authorList>
            <person name="Haridas S."/>
            <person name="Albert R."/>
            <person name="Binder M."/>
            <person name="Bloem J."/>
            <person name="Labutti K."/>
            <person name="Salamov A."/>
            <person name="Andreopoulos B."/>
            <person name="Baker S."/>
            <person name="Barry K."/>
            <person name="Bills G."/>
            <person name="Bluhm B."/>
            <person name="Cannon C."/>
            <person name="Castanera R."/>
            <person name="Culley D."/>
            <person name="Daum C."/>
            <person name="Ezra D."/>
            <person name="Gonzalez J."/>
            <person name="Henrissat B."/>
            <person name="Kuo A."/>
            <person name="Liang C."/>
            <person name="Lipzen A."/>
            <person name="Lutzoni F."/>
            <person name="Magnuson J."/>
            <person name="Mondo S."/>
            <person name="Nolan M."/>
            <person name="Ohm R."/>
            <person name="Pangilinan J."/>
            <person name="Park H.-J."/>
            <person name="Ramirez L."/>
            <person name="Alfaro M."/>
            <person name="Sun H."/>
            <person name="Tritt A."/>
            <person name="Yoshinaga Y."/>
            <person name="Zwiers L.-H."/>
            <person name="Turgeon B."/>
            <person name="Goodwin S."/>
            <person name="Spatafora J."/>
            <person name="Crous P."/>
            <person name="Grigoriev I."/>
        </authorList>
    </citation>
    <scope>NUCLEOTIDE SEQUENCE</scope>
    <source>
        <strain evidence="2">ATCC 16933</strain>
    </source>
</reference>
<keyword evidence="3" id="KW-1185">Reference proteome</keyword>
<protein>
    <submittedName>
        <fullName evidence="2">Uncharacterized protein</fullName>
    </submittedName>
</protein>
<dbReference type="Gene3D" id="3.40.225.10">
    <property type="entry name" value="Class II aldolase/adducin N-terminal domain"/>
    <property type="match status" value="1"/>
</dbReference>
<dbReference type="EMBL" id="MU001674">
    <property type="protein sequence ID" value="KAF2460117.1"/>
    <property type="molecule type" value="Genomic_DNA"/>
</dbReference>
<dbReference type="AlphaFoldDB" id="A0A6A6P8H6"/>
<sequence length="374" mass="39114">MSTGYFHNRTKTYLDDLWTGLVTASHILHHHSLLPDASNISVRNPDNPDSFFIPRSASPVQLSASSAASALLELNISDANPVPRTSSSFPDDAERPDPPPEDCLPAERHIHASLYARFPALTSILHICACPPTLTPFLISASPTSTSSSSSSSTPHIPFTTTSPADPTPLLPLRPLTLHASSALAAPAPLFDPSALASAHDPFLRSKAAADALAARFARAETSAGFLAGKLRGAWAGGFGASGAGAQDGGAKEAEAPARSVVLLAKGHGGVVVSCADGGLEEVCWRGVGVVEEAGRVREGVAVVGAVGERGMGGKKWDGEGKLKEGRVMGVGVEGLGWLGEKECAEGLSMEGERVRMWWEEWRQRASREGIYGG</sequence>